<sequence length="444" mass="49313">MSSSEPITLAIIGCGHRGQNYATYARDHPERCKVVAIAEPRPQTQKLFADSFNVDKSLVFDTWQDLLAASTETLSTIGKRLADAVIVAVQDALHLQVTMAFAKQGYHILCEKPMATTIEECIQMERAVKEAGIIFGVCHVLRYAPYFQAVNKIVASGELGELVNVVHVEPVGYYHFAHSYVRGNWSEENKSSFSLMTKSCHDIDLLCHWFAPLMPTRISSFGSLQHFHKAAKPKEAGNATRCWDCAYEKECPYSAKKIYYDSLMQGNKGWPVNVLVDGVPDIENVTGALRTGPYGKCVYESPNDVCDHQVVNLEFSNGATASFTMVAYTTSICDRQTRWHFTHGEIIGDMNTFTVTDFRKPGKTIRHRPTEVPLGGHGGGDVGLISTFVEAVREGKQELLGTDASDALRSHLTVFAAEASRREGRVIDYMEFEKAARDRVNQSV</sequence>
<feature type="domain" description="Gfo/Idh/MocA-like oxidoreductase N-terminal" evidence="1">
    <location>
        <begin position="8"/>
        <end position="137"/>
    </location>
</feature>
<dbReference type="HOGENOM" id="CLU_023194_4_1_1"/>
<dbReference type="SUPFAM" id="SSF51735">
    <property type="entry name" value="NAD(P)-binding Rossmann-fold domains"/>
    <property type="match status" value="1"/>
</dbReference>
<dbReference type="GO" id="GO:0000166">
    <property type="term" value="F:nucleotide binding"/>
    <property type="evidence" value="ECO:0007669"/>
    <property type="project" value="InterPro"/>
</dbReference>
<name>A0A0C2XFE4_AMAMK</name>
<accession>A0A0C2XFE4</accession>
<evidence type="ECO:0000259" key="1">
    <source>
        <dbReference type="Pfam" id="PF01408"/>
    </source>
</evidence>
<evidence type="ECO:0000313" key="4">
    <source>
        <dbReference type="Proteomes" id="UP000054549"/>
    </source>
</evidence>
<feature type="domain" description="Gfo/Idh/MocA-like oxidoreductase C-terminal" evidence="2">
    <location>
        <begin position="154"/>
        <end position="427"/>
    </location>
</feature>
<organism evidence="3 4">
    <name type="scientific">Amanita muscaria (strain Koide BX008)</name>
    <dbReference type="NCBI Taxonomy" id="946122"/>
    <lineage>
        <taxon>Eukaryota</taxon>
        <taxon>Fungi</taxon>
        <taxon>Dikarya</taxon>
        <taxon>Basidiomycota</taxon>
        <taxon>Agaricomycotina</taxon>
        <taxon>Agaricomycetes</taxon>
        <taxon>Agaricomycetidae</taxon>
        <taxon>Agaricales</taxon>
        <taxon>Pluteineae</taxon>
        <taxon>Amanitaceae</taxon>
        <taxon>Amanita</taxon>
    </lineage>
</organism>
<gene>
    <name evidence="3" type="ORF">M378DRAFT_72132</name>
</gene>
<dbReference type="STRING" id="946122.A0A0C2XFE4"/>
<keyword evidence="4" id="KW-1185">Reference proteome</keyword>
<dbReference type="PANTHER" id="PTHR43377">
    <property type="entry name" value="BILIVERDIN REDUCTASE A"/>
    <property type="match status" value="1"/>
</dbReference>
<dbReference type="Gene3D" id="3.30.360.10">
    <property type="entry name" value="Dihydrodipicolinate Reductase, domain 2"/>
    <property type="match status" value="1"/>
</dbReference>
<dbReference type="InterPro" id="IPR051450">
    <property type="entry name" value="Gfo/Idh/MocA_Oxidoreductases"/>
</dbReference>
<dbReference type="Proteomes" id="UP000054549">
    <property type="component" value="Unassembled WGS sequence"/>
</dbReference>
<protein>
    <recommendedName>
        <fullName evidence="5">Streptomycin biosynthesis protein StrI</fullName>
    </recommendedName>
</protein>
<dbReference type="SUPFAM" id="SSF55347">
    <property type="entry name" value="Glyceraldehyde-3-phosphate dehydrogenase-like, C-terminal domain"/>
    <property type="match status" value="1"/>
</dbReference>
<evidence type="ECO:0000313" key="3">
    <source>
        <dbReference type="EMBL" id="KIL68156.1"/>
    </source>
</evidence>
<dbReference type="OrthoDB" id="64915at2759"/>
<evidence type="ECO:0008006" key="5">
    <source>
        <dbReference type="Google" id="ProtNLM"/>
    </source>
</evidence>
<dbReference type="EMBL" id="KN818229">
    <property type="protein sequence ID" value="KIL68156.1"/>
    <property type="molecule type" value="Genomic_DNA"/>
</dbReference>
<reference evidence="3 4" key="1">
    <citation type="submission" date="2014-04" db="EMBL/GenBank/DDBJ databases">
        <title>Evolutionary Origins and Diversification of the Mycorrhizal Mutualists.</title>
        <authorList>
            <consortium name="DOE Joint Genome Institute"/>
            <consortium name="Mycorrhizal Genomics Consortium"/>
            <person name="Kohler A."/>
            <person name="Kuo A."/>
            <person name="Nagy L.G."/>
            <person name="Floudas D."/>
            <person name="Copeland A."/>
            <person name="Barry K.W."/>
            <person name="Cichocki N."/>
            <person name="Veneault-Fourrey C."/>
            <person name="LaButti K."/>
            <person name="Lindquist E.A."/>
            <person name="Lipzen A."/>
            <person name="Lundell T."/>
            <person name="Morin E."/>
            <person name="Murat C."/>
            <person name="Riley R."/>
            <person name="Ohm R."/>
            <person name="Sun H."/>
            <person name="Tunlid A."/>
            <person name="Henrissat B."/>
            <person name="Grigoriev I.V."/>
            <person name="Hibbett D.S."/>
            <person name="Martin F."/>
        </authorList>
    </citation>
    <scope>NUCLEOTIDE SEQUENCE [LARGE SCALE GENOMIC DNA]</scope>
    <source>
        <strain evidence="3 4">Koide BX008</strain>
    </source>
</reference>
<dbReference type="InterPro" id="IPR036291">
    <property type="entry name" value="NAD(P)-bd_dom_sf"/>
</dbReference>
<dbReference type="InterPro" id="IPR000683">
    <property type="entry name" value="Gfo/Idh/MocA-like_OxRdtase_N"/>
</dbReference>
<dbReference type="PANTHER" id="PTHR43377:SF12">
    <property type="entry name" value="BINDING ROSSMANN FOLD OXIDOREDUCTASE, PUTATIVE (AFU_ORTHOLOGUE AFUA_3G11840)-RELATED"/>
    <property type="match status" value="1"/>
</dbReference>
<dbReference type="Gene3D" id="3.40.50.720">
    <property type="entry name" value="NAD(P)-binding Rossmann-like Domain"/>
    <property type="match status" value="1"/>
</dbReference>
<dbReference type="InterPro" id="IPR004104">
    <property type="entry name" value="Gfo/Idh/MocA-like_OxRdtase_C"/>
</dbReference>
<dbReference type="Pfam" id="PF01408">
    <property type="entry name" value="GFO_IDH_MocA"/>
    <property type="match status" value="1"/>
</dbReference>
<proteinExistence type="predicted"/>
<dbReference type="Pfam" id="PF02894">
    <property type="entry name" value="GFO_IDH_MocA_C"/>
    <property type="match status" value="1"/>
</dbReference>
<dbReference type="InParanoid" id="A0A0C2XFE4"/>
<dbReference type="AlphaFoldDB" id="A0A0C2XFE4"/>
<evidence type="ECO:0000259" key="2">
    <source>
        <dbReference type="Pfam" id="PF02894"/>
    </source>
</evidence>